<accession>A0A4Q8AHK4</accession>
<evidence type="ECO:0000313" key="2">
    <source>
        <dbReference type="EMBL" id="RZU63880.1"/>
    </source>
</evidence>
<dbReference type="Gene3D" id="3.40.190.10">
    <property type="entry name" value="Periplasmic binding protein-like II"/>
    <property type="match status" value="2"/>
</dbReference>
<evidence type="ECO:0000256" key="1">
    <source>
        <dbReference type="SAM" id="SignalP"/>
    </source>
</evidence>
<dbReference type="PROSITE" id="PS51257">
    <property type="entry name" value="PROKAR_LIPOPROTEIN"/>
    <property type="match status" value="1"/>
</dbReference>
<dbReference type="InterPro" id="IPR006059">
    <property type="entry name" value="SBP"/>
</dbReference>
<dbReference type="EMBL" id="SHLC01000001">
    <property type="protein sequence ID" value="RZU63880.1"/>
    <property type="molecule type" value="Genomic_DNA"/>
</dbReference>
<keyword evidence="3" id="KW-1185">Reference proteome</keyword>
<dbReference type="SUPFAM" id="SSF53850">
    <property type="entry name" value="Periplasmic binding protein-like II"/>
    <property type="match status" value="1"/>
</dbReference>
<dbReference type="PANTHER" id="PTHR43649:SF12">
    <property type="entry name" value="DIACETYLCHITOBIOSE BINDING PROTEIN DASA"/>
    <property type="match status" value="1"/>
</dbReference>
<dbReference type="Proteomes" id="UP000291483">
    <property type="component" value="Unassembled WGS sequence"/>
</dbReference>
<name>A0A4Q8AHK4_9MICO</name>
<evidence type="ECO:0000313" key="3">
    <source>
        <dbReference type="Proteomes" id="UP000291483"/>
    </source>
</evidence>
<dbReference type="Pfam" id="PF01547">
    <property type="entry name" value="SBP_bac_1"/>
    <property type="match status" value="1"/>
</dbReference>
<organism evidence="2 3">
    <name type="scientific">Microterricola gilva</name>
    <dbReference type="NCBI Taxonomy" id="393267"/>
    <lineage>
        <taxon>Bacteria</taxon>
        <taxon>Bacillati</taxon>
        <taxon>Actinomycetota</taxon>
        <taxon>Actinomycetes</taxon>
        <taxon>Micrococcales</taxon>
        <taxon>Microbacteriaceae</taxon>
        <taxon>Microterricola</taxon>
    </lineage>
</organism>
<proteinExistence type="predicted"/>
<reference evidence="2 3" key="1">
    <citation type="submission" date="2019-02" db="EMBL/GenBank/DDBJ databases">
        <title>Sequencing the genomes of 1000 actinobacteria strains.</title>
        <authorList>
            <person name="Klenk H.-P."/>
        </authorList>
    </citation>
    <scope>NUCLEOTIDE SEQUENCE [LARGE SCALE GENOMIC DNA]</scope>
    <source>
        <strain evidence="2 3">DSM 18319</strain>
    </source>
</reference>
<sequence length="450" mass="48271">MINKKRWAAAGALVASGAMLAGVLTGCSSEAASDGPVQLKFLVYQQLRADAAEKLIPEFEAAMAAKGTEVDIELVRENLDDTQFVTKATQQFNAGTAPDIIDVNNPYVNGFAGAGYLLPLDDYLADWSEWDDYYPVVKEAVTAVDGQTYALPHEASVQSFFYRADVLKELGIDTSQPETWDDMVARLKEITAKTGGPSLTLPAGKAWGGGTWAESVRNVIMGDGPIYDEKTKTWTVASDGWTQTFELYDQLVDEGLLPVKDLLNPNPWEPTKYVAFPEGTIPVAAQGTWGWKYDWGPEGSAPIENVTEKVATWQYPAFSAGGDPYSTLAVGNTYVVNADTKYPDVAVEFAKWMSSGEAMAQQLVAVGAGAPRTGIEDISPYAENEQLRAAEAEIENATPVPTADGVEKLSQAAQIATEGILTGKLDGAQAAAEFAKQATDLLGKDKVATK</sequence>
<protein>
    <submittedName>
        <fullName evidence="2">Carbohydrate ABC transporter substrate-binding protein (CUT1 family)</fullName>
    </submittedName>
</protein>
<comment type="caution">
    <text evidence="2">The sequence shown here is derived from an EMBL/GenBank/DDBJ whole genome shotgun (WGS) entry which is preliminary data.</text>
</comment>
<keyword evidence="1" id="KW-0732">Signal</keyword>
<dbReference type="PANTHER" id="PTHR43649">
    <property type="entry name" value="ARABINOSE-BINDING PROTEIN-RELATED"/>
    <property type="match status" value="1"/>
</dbReference>
<dbReference type="AlphaFoldDB" id="A0A4Q8AHK4"/>
<feature type="signal peptide" evidence="1">
    <location>
        <begin position="1"/>
        <end position="21"/>
    </location>
</feature>
<feature type="chain" id="PRO_5038994897" evidence="1">
    <location>
        <begin position="22"/>
        <end position="450"/>
    </location>
</feature>
<dbReference type="InterPro" id="IPR050490">
    <property type="entry name" value="Bact_solute-bd_prot1"/>
</dbReference>
<gene>
    <name evidence="2" type="ORF">EV379_0169</name>
</gene>